<comment type="caution">
    <text evidence="1">The sequence shown here is derived from an EMBL/GenBank/DDBJ whole genome shotgun (WGS) entry which is preliminary data.</text>
</comment>
<gene>
    <name evidence="1" type="ORF">QQF64_015944</name>
</gene>
<name>A0ABR3LLD0_9TELE</name>
<protein>
    <submittedName>
        <fullName evidence="1">Uncharacterized protein</fullName>
    </submittedName>
</protein>
<sequence>MSAQGRTQPHLLLIKQFQACSAMPGPTLFPPIRNEICVPTPHGKKTQILFFWMRDFVFSKPTEPLEVLKDDKVCSIAAPRPTFLEGKHLSHRLRLRGAFPWIRRLTATCDRWLILIRSLTFSPFLSLSHSLFPLLSIPSLHSQPYL</sequence>
<reference evidence="1 2" key="1">
    <citation type="submission" date="2023-09" db="EMBL/GenBank/DDBJ databases">
        <authorList>
            <person name="Wang M."/>
        </authorList>
    </citation>
    <scope>NUCLEOTIDE SEQUENCE [LARGE SCALE GENOMIC DNA]</scope>
    <source>
        <strain evidence="1">GT-2023</strain>
        <tissue evidence="1">Liver</tissue>
    </source>
</reference>
<organism evidence="1 2">
    <name type="scientific">Cirrhinus molitorella</name>
    <name type="common">mud carp</name>
    <dbReference type="NCBI Taxonomy" id="172907"/>
    <lineage>
        <taxon>Eukaryota</taxon>
        <taxon>Metazoa</taxon>
        <taxon>Chordata</taxon>
        <taxon>Craniata</taxon>
        <taxon>Vertebrata</taxon>
        <taxon>Euteleostomi</taxon>
        <taxon>Actinopterygii</taxon>
        <taxon>Neopterygii</taxon>
        <taxon>Teleostei</taxon>
        <taxon>Ostariophysi</taxon>
        <taxon>Cypriniformes</taxon>
        <taxon>Cyprinidae</taxon>
        <taxon>Labeoninae</taxon>
        <taxon>Labeonini</taxon>
        <taxon>Cirrhinus</taxon>
    </lineage>
</organism>
<proteinExistence type="predicted"/>
<keyword evidence="2" id="KW-1185">Reference proteome</keyword>
<evidence type="ECO:0000313" key="1">
    <source>
        <dbReference type="EMBL" id="KAL1253715.1"/>
    </source>
</evidence>
<evidence type="ECO:0000313" key="2">
    <source>
        <dbReference type="Proteomes" id="UP001558613"/>
    </source>
</evidence>
<dbReference type="Proteomes" id="UP001558613">
    <property type="component" value="Unassembled WGS sequence"/>
</dbReference>
<accession>A0ABR3LLD0</accession>
<dbReference type="EMBL" id="JAYMGO010000020">
    <property type="protein sequence ID" value="KAL1253715.1"/>
    <property type="molecule type" value="Genomic_DNA"/>
</dbReference>